<gene>
    <name evidence="1" type="ORF">Zmor_024003</name>
</gene>
<protein>
    <submittedName>
        <fullName evidence="1">Uncharacterized protein</fullName>
    </submittedName>
</protein>
<organism evidence="1 2">
    <name type="scientific">Zophobas morio</name>
    <dbReference type="NCBI Taxonomy" id="2755281"/>
    <lineage>
        <taxon>Eukaryota</taxon>
        <taxon>Metazoa</taxon>
        <taxon>Ecdysozoa</taxon>
        <taxon>Arthropoda</taxon>
        <taxon>Hexapoda</taxon>
        <taxon>Insecta</taxon>
        <taxon>Pterygota</taxon>
        <taxon>Neoptera</taxon>
        <taxon>Endopterygota</taxon>
        <taxon>Coleoptera</taxon>
        <taxon>Polyphaga</taxon>
        <taxon>Cucujiformia</taxon>
        <taxon>Tenebrionidae</taxon>
        <taxon>Zophobas</taxon>
    </lineage>
</organism>
<accession>A0AA38HZG8</accession>
<dbReference type="AlphaFoldDB" id="A0AA38HZG8"/>
<name>A0AA38HZG8_9CUCU</name>
<keyword evidence="2" id="KW-1185">Reference proteome</keyword>
<dbReference type="Proteomes" id="UP001168821">
    <property type="component" value="Unassembled WGS sequence"/>
</dbReference>
<comment type="caution">
    <text evidence="1">The sequence shown here is derived from an EMBL/GenBank/DDBJ whole genome shotgun (WGS) entry which is preliminary data.</text>
</comment>
<dbReference type="EMBL" id="JALNTZ010000007">
    <property type="protein sequence ID" value="KAJ3646414.1"/>
    <property type="molecule type" value="Genomic_DNA"/>
</dbReference>
<proteinExistence type="predicted"/>
<evidence type="ECO:0000313" key="1">
    <source>
        <dbReference type="EMBL" id="KAJ3646414.1"/>
    </source>
</evidence>
<evidence type="ECO:0000313" key="2">
    <source>
        <dbReference type="Proteomes" id="UP001168821"/>
    </source>
</evidence>
<sequence length="90" mass="10493">MKNSEGQVARWLERHRPGKLHNNADSLLRRSCKTCKYCDKIEQRETSFNCGTIAVVEDEKWTTARLRKDQEEDVDIGTLLKWNGDGVEQR</sequence>
<reference evidence="1" key="1">
    <citation type="journal article" date="2023" name="G3 (Bethesda)">
        <title>Whole genome assemblies of Zophobas morio and Tenebrio molitor.</title>
        <authorList>
            <person name="Kaur S."/>
            <person name="Stinson S.A."/>
            <person name="diCenzo G.C."/>
        </authorList>
    </citation>
    <scope>NUCLEOTIDE SEQUENCE</scope>
    <source>
        <strain evidence="1">QUZm001</strain>
    </source>
</reference>